<name>A0A0S4TRV5_RALSL</name>
<feature type="transmembrane region" description="Helical" evidence="1">
    <location>
        <begin position="230"/>
        <end position="251"/>
    </location>
</feature>
<reference evidence="2" key="1">
    <citation type="submission" date="2015-10" db="EMBL/GenBank/DDBJ databases">
        <authorList>
            <person name="Gilbert D.G."/>
        </authorList>
    </citation>
    <scope>NUCLEOTIDE SEQUENCE</scope>
    <source>
        <strain evidence="2">Phyl III-seqv23</strain>
    </source>
</reference>
<accession>A0A0S4TRV5</accession>
<feature type="transmembrane region" description="Helical" evidence="1">
    <location>
        <begin position="143"/>
        <end position="163"/>
    </location>
</feature>
<sequence length="261" mass="27207">MNTASQAHEPVDIARSKLPEITLAFWIMKICATTLGETAGDLLSMTLKIGYAASSVLLVGLFLVTLGAQLRSRAYHPLLYWTVILSTSTAGTTLSDFMDRTLGLGYATGSAILAGLLGAVLLYWKLSRKSLSIARVRGGRGELLYWGAILVSNTLGTALGDFLADSSGLGFAGGALLIAGIIALIAAAYYFTGLSRVALFWMAFVLTRPLGATAGDLLTKPVSAGGLNLGTAGASLVLLAVLLATVGHASWQARRENLQSA</sequence>
<evidence type="ECO:0000256" key="1">
    <source>
        <dbReference type="SAM" id="Phobius"/>
    </source>
</evidence>
<dbReference type="InterPro" id="IPR007136">
    <property type="entry name" value="DUF347"/>
</dbReference>
<keyword evidence="1" id="KW-1133">Transmembrane helix</keyword>
<protein>
    <submittedName>
        <fullName evidence="2">Putative transmembrane protein</fullName>
    </submittedName>
</protein>
<dbReference type="EMBL" id="LN899819">
    <property type="protein sequence ID" value="CUV12795.1"/>
    <property type="molecule type" value="Genomic_DNA"/>
</dbReference>
<proteinExistence type="predicted"/>
<organism evidence="2">
    <name type="scientific">Ralstonia solanacearum</name>
    <name type="common">Pseudomonas solanacearum</name>
    <dbReference type="NCBI Taxonomy" id="305"/>
    <lineage>
        <taxon>Bacteria</taxon>
        <taxon>Pseudomonadati</taxon>
        <taxon>Pseudomonadota</taxon>
        <taxon>Betaproteobacteria</taxon>
        <taxon>Burkholderiales</taxon>
        <taxon>Burkholderiaceae</taxon>
        <taxon>Ralstonia</taxon>
        <taxon>Ralstonia solanacearum species complex</taxon>
    </lineage>
</organism>
<feature type="transmembrane region" description="Helical" evidence="1">
    <location>
        <begin position="104"/>
        <end position="123"/>
    </location>
</feature>
<dbReference type="PATRIC" id="fig|305.106.peg.1539"/>
<keyword evidence="1" id="KW-0472">Membrane</keyword>
<dbReference type="Pfam" id="PF03988">
    <property type="entry name" value="DUF347"/>
    <property type="match status" value="4"/>
</dbReference>
<keyword evidence="1 2" id="KW-0812">Transmembrane</keyword>
<dbReference type="AlphaFoldDB" id="A0A0S4TRV5"/>
<evidence type="ECO:0000313" key="2">
    <source>
        <dbReference type="EMBL" id="CUV12795.1"/>
    </source>
</evidence>
<gene>
    <name evidence="2" type="ORF">RUN39_v1_430015</name>
</gene>
<feature type="transmembrane region" description="Helical" evidence="1">
    <location>
        <begin position="198"/>
        <end position="218"/>
    </location>
</feature>
<feature type="transmembrane region" description="Helical" evidence="1">
    <location>
        <begin position="49"/>
        <end position="66"/>
    </location>
</feature>
<feature type="transmembrane region" description="Helical" evidence="1">
    <location>
        <begin position="78"/>
        <end position="98"/>
    </location>
</feature>
<feature type="transmembrane region" description="Helical" evidence="1">
    <location>
        <begin position="169"/>
        <end position="191"/>
    </location>
</feature>